<dbReference type="GO" id="GO:0006355">
    <property type="term" value="P:regulation of DNA-templated transcription"/>
    <property type="evidence" value="ECO:0007669"/>
    <property type="project" value="InterPro"/>
</dbReference>
<gene>
    <name evidence="9" type="ORF">DZC52_12470</name>
</gene>
<reference evidence="9 10" key="1">
    <citation type="submission" date="2018-08" db="EMBL/GenBank/DDBJ databases">
        <title>Wenzhouxiangella salilacus sp. nov., a novel bacterium isolated from a saline lake in Xinjiang Province, China.</title>
        <authorList>
            <person name="Han S."/>
        </authorList>
    </citation>
    <scope>NUCLEOTIDE SEQUENCE [LARGE SCALE GENOMIC DNA]</scope>
    <source>
        <strain evidence="9 10">XDB06</strain>
    </source>
</reference>
<dbReference type="InterPro" id="IPR027417">
    <property type="entry name" value="P-loop_NTPase"/>
</dbReference>
<dbReference type="SUPFAM" id="SSF46689">
    <property type="entry name" value="Homeodomain-like"/>
    <property type="match status" value="1"/>
</dbReference>
<dbReference type="Gene3D" id="1.10.10.60">
    <property type="entry name" value="Homeodomain-like"/>
    <property type="match status" value="1"/>
</dbReference>
<keyword evidence="5" id="KW-0597">Phosphoprotein</keyword>
<feature type="compositionally biased region" description="Basic and acidic residues" evidence="6">
    <location>
        <begin position="135"/>
        <end position="147"/>
    </location>
</feature>
<dbReference type="InterPro" id="IPR002078">
    <property type="entry name" value="Sigma_54_int"/>
</dbReference>
<evidence type="ECO:0000256" key="4">
    <source>
        <dbReference type="ARBA" id="ARBA00023163"/>
    </source>
</evidence>
<dbReference type="PROSITE" id="PS00676">
    <property type="entry name" value="SIGMA54_INTERACT_2"/>
    <property type="match status" value="1"/>
</dbReference>
<dbReference type="PROSITE" id="PS50045">
    <property type="entry name" value="SIGMA54_INTERACT_4"/>
    <property type="match status" value="1"/>
</dbReference>
<dbReference type="SUPFAM" id="SSF52172">
    <property type="entry name" value="CheY-like"/>
    <property type="match status" value="1"/>
</dbReference>
<dbReference type="FunFam" id="3.40.50.300:FF:000006">
    <property type="entry name" value="DNA-binding transcriptional regulator NtrC"/>
    <property type="match status" value="1"/>
</dbReference>
<feature type="modified residue" description="4-aspartylphosphate" evidence="5">
    <location>
        <position position="55"/>
    </location>
</feature>
<name>A0A3E1K619_9GAMM</name>
<evidence type="ECO:0000256" key="3">
    <source>
        <dbReference type="ARBA" id="ARBA00023015"/>
    </source>
</evidence>
<dbReference type="SMART" id="SM00448">
    <property type="entry name" value="REC"/>
    <property type="match status" value="1"/>
</dbReference>
<dbReference type="PROSITE" id="PS50110">
    <property type="entry name" value="RESPONSE_REGULATORY"/>
    <property type="match status" value="1"/>
</dbReference>
<dbReference type="GO" id="GO:0000160">
    <property type="term" value="P:phosphorelay signal transduction system"/>
    <property type="evidence" value="ECO:0007669"/>
    <property type="project" value="InterPro"/>
</dbReference>
<dbReference type="InterPro" id="IPR058031">
    <property type="entry name" value="AAA_lid_NorR"/>
</dbReference>
<dbReference type="Proteomes" id="UP000260351">
    <property type="component" value="Unassembled WGS sequence"/>
</dbReference>
<dbReference type="Pfam" id="PF25601">
    <property type="entry name" value="AAA_lid_14"/>
    <property type="match status" value="1"/>
</dbReference>
<keyword evidence="10" id="KW-1185">Reference proteome</keyword>
<evidence type="ECO:0000256" key="2">
    <source>
        <dbReference type="ARBA" id="ARBA00022840"/>
    </source>
</evidence>
<sequence length="478" mass="53209">MSEMRALVVDDEPDLRELLDMTLTRMGLDVETAEDLSTARRLLANGTDYAFCLTDMRLPDGNGLSLIKEISRDYPHMPVAMITAYGKVDDAVTALKYGAFDFVSKPVDLEVLRNMVRTAIKLRQDDAEMAPPKPEASKDKSKAKAQAEAETEISAGTPGGESLLRQRLVGRSQAMDRVRQTITKLARSQAPVLISGESGTGKELAAQLIHDLGPRAEQPFVAVNCGAIPSELMESEFFGHMKGSFTGADADKEGLFQAANGGTLFLDEVADLPLNMQVKLLRVIQEKTVRPIGGREEIKIDVRILSATHKALKPLVESGEFRNDLYYRLNVIDLPMPSLRDRRGDIRLLAEHFLGVIGEQWGETPRKLSTAAMDALQNHRFSGNVRELVNILQRAVTMCEGDEISVEDLNIDQGMLDEDNVDVSPPEDRSLDDYMEDIERRILEKALVEAKYNKTEAARQLGISFRSLRYKLKKYDID</sequence>
<dbReference type="Gene3D" id="3.40.50.2300">
    <property type="match status" value="1"/>
</dbReference>
<evidence type="ECO:0000256" key="6">
    <source>
        <dbReference type="SAM" id="MobiDB-lite"/>
    </source>
</evidence>
<keyword evidence="4" id="KW-0804">Transcription</keyword>
<keyword evidence="3" id="KW-0805">Transcription regulation</keyword>
<dbReference type="PRINTS" id="PR01590">
    <property type="entry name" value="HTHFIS"/>
</dbReference>
<dbReference type="CDD" id="cd00009">
    <property type="entry name" value="AAA"/>
    <property type="match status" value="1"/>
</dbReference>
<evidence type="ECO:0000259" key="8">
    <source>
        <dbReference type="PROSITE" id="PS50110"/>
    </source>
</evidence>
<dbReference type="EMBL" id="QUZK01000046">
    <property type="protein sequence ID" value="RFF29455.1"/>
    <property type="molecule type" value="Genomic_DNA"/>
</dbReference>
<evidence type="ECO:0000256" key="5">
    <source>
        <dbReference type="PROSITE-ProRule" id="PRU00169"/>
    </source>
</evidence>
<proteinExistence type="predicted"/>
<dbReference type="Gene3D" id="3.40.50.300">
    <property type="entry name" value="P-loop containing nucleotide triphosphate hydrolases"/>
    <property type="match status" value="1"/>
</dbReference>
<dbReference type="InterPro" id="IPR011006">
    <property type="entry name" value="CheY-like_superfamily"/>
</dbReference>
<dbReference type="InterPro" id="IPR003593">
    <property type="entry name" value="AAA+_ATPase"/>
</dbReference>
<evidence type="ECO:0000313" key="10">
    <source>
        <dbReference type="Proteomes" id="UP000260351"/>
    </source>
</evidence>
<feature type="domain" description="Sigma-54 factor interaction" evidence="7">
    <location>
        <begin position="168"/>
        <end position="397"/>
    </location>
</feature>
<dbReference type="RefSeq" id="WP_116651481.1">
    <property type="nucleotide sequence ID" value="NZ_QUZK01000046.1"/>
</dbReference>
<dbReference type="OrthoDB" id="9804019at2"/>
<dbReference type="PANTHER" id="PTHR32071:SF100">
    <property type="entry name" value="RESPONSE REGULATOR PROTEIN PILR"/>
    <property type="match status" value="1"/>
</dbReference>
<evidence type="ECO:0000313" key="9">
    <source>
        <dbReference type="EMBL" id="RFF29455.1"/>
    </source>
</evidence>
<dbReference type="Gene3D" id="1.10.8.60">
    <property type="match status" value="1"/>
</dbReference>
<dbReference type="GO" id="GO:0005524">
    <property type="term" value="F:ATP binding"/>
    <property type="evidence" value="ECO:0007669"/>
    <property type="project" value="UniProtKB-KW"/>
</dbReference>
<comment type="caution">
    <text evidence="9">The sequence shown here is derived from an EMBL/GenBank/DDBJ whole genome shotgun (WGS) entry which is preliminary data.</text>
</comment>
<dbReference type="SUPFAM" id="SSF52540">
    <property type="entry name" value="P-loop containing nucleoside triphosphate hydrolases"/>
    <property type="match status" value="1"/>
</dbReference>
<protein>
    <submittedName>
        <fullName evidence="9">Sigma-54-dependent Fis family transcriptional regulator</fullName>
    </submittedName>
</protein>
<evidence type="ECO:0000256" key="1">
    <source>
        <dbReference type="ARBA" id="ARBA00022741"/>
    </source>
</evidence>
<dbReference type="InterPro" id="IPR009057">
    <property type="entry name" value="Homeodomain-like_sf"/>
</dbReference>
<dbReference type="Pfam" id="PF02954">
    <property type="entry name" value="HTH_8"/>
    <property type="match status" value="1"/>
</dbReference>
<dbReference type="InterPro" id="IPR001789">
    <property type="entry name" value="Sig_transdc_resp-reg_receiver"/>
</dbReference>
<evidence type="ECO:0000259" key="7">
    <source>
        <dbReference type="PROSITE" id="PS50045"/>
    </source>
</evidence>
<feature type="domain" description="Response regulatory" evidence="8">
    <location>
        <begin position="5"/>
        <end position="120"/>
    </location>
</feature>
<feature type="region of interest" description="Disordered" evidence="6">
    <location>
        <begin position="123"/>
        <end position="161"/>
    </location>
</feature>
<dbReference type="Pfam" id="PF00158">
    <property type="entry name" value="Sigma54_activat"/>
    <property type="match status" value="1"/>
</dbReference>
<dbReference type="PANTHER" id="PTHR32071">
    <property type="entry name" value="TRANSCRIPTIONAL REGULATORY PROTEIN"/>
    <property type="match status" value="1"/>
</dbReference>
<dbReference type="SMART" id="SM00382">
    <property type="entry name" value="AAA"/>
    <property type="match status" value="1"/>
</dbReference>
<keyword evidence="1" id="KW-0547">Nucleotide-binding</keyword>
<dbReference type="Pfam" id="PF00072">
    <property type="entry name" value="Response_reg"/>
    <property type="match status" value="1"/>
</dbReference>
<organism evidence="9 10">
    <name type="scientific">Wenzhouxiangella sediminis</name>
    <dbReference type="NCBI Taxonomy" id="1792836"/>
    <lineage>
        <taxon>Bacteria</taxon>
        <taxon>Pseudomonadati</taxon>
        <taxon>Pseudomonadota</taxon>
        <taxon>Gammaproteobacteria</taxon>
        <taxon>Chromatiales</taxon>
        <taxon>Wenzhouxiangellaceae</taxon>
        <taxon>Wenzhouxiangella</taxon>
    </lineage>
</organism>
<dbReference type="GO" id="GO:0043565">
    <property type="term" value="F:sequence-specific DNA binding"/>
    <property type="evidence" value="ECO:0007669"/>
    <property type="project" value="InterPro"/>
</dbReference>
<dbReference type="AlphaFoldDB" id="A0A3E1K619"/>
<dbReference type="InterPro" id="IPR002197">
    <property type="entry name" value="HTH_Fis"/>
</dbReference>
<keyword evidence="2" id="KW-0067">ATP-binding</keyword>
<dbReference type="InterPro" id="IPR025943">
    <property type="entry name" value="Sigma_54_int_dom_ATP-bd_2"/>
</dbReference>
<accession>A0A3E1K619</accession>